<name>A0ABP7M033_9GAMM</name>
<gene>
    <name evidence="7" type="ORF">GCM10022228_22630</name>
</gene>
<comment type="caution">
    <text evidence="7">The sequence shown here is derived from an EMBL/GenBank/DDBJ whole genome shotgun (WGS) entry which is preliminary data.</text>
</comment>
<dbReference type="CDD" id="cd02522">
    <property type="entry name" value="GT_2_like_a"/>
    <property type="match status" value="1"/>
</dbReference>
<organism evidence="7 8">
    <name type="scientific">Halomonas cibimaris</name>
    <dbReference type="NCBI Taxonomy" id="657012"/>
    <lineage>
        <taxon>Bacteria</taxon>
        <taxon>Pseudomonadati</taxon>
        <taxon>Pseudomonadota</taxon>
        <taxon>Gammaproteobacteria</taxon>
        <taxon>Oceanospirillales</taxon>
        <taxon>Halomonadaceae</taxon>
        <taxon>Halomonas</taxon>
    </lineage>
</organism>
<evidence type="ECO:0000256" key="1">
    <source>
        <dbReference type="ARBA" id="ARBA00004236"/>
    </source>
</evidence>
<evidence type="ECO:0000259" key="6">
    <source>
        <dbReference type="Pfam" id="PF00535"/>
    </source>
</evidence>
<accession>A0ABP7M033</accession>
<dbReference type="PANTHER" id="PTHR43646">
    <property type="entry name" value="GLYCOSYLTRANSFERASE"/>
    <property type="match status" value="1"/>
</dbReference>
<keyword evidence="4" id="KW-0808">Transferase</keyword>
<feature type="domain" description="Glycosyltransferase 2-like" evidence="6">
    <location>
        <begin position="13"/>
        <end position="110"/>
    </location>
</feature>
<sequence length="239" mass="26032">MADTDRQDLAGISMVMPVLNEAATLAAALEALAPFRRRGAELVVVDGESTDASASIALPLADSVLTGPAGRGTQLNLGASAAAGDTLVFLHADTRLPNDAPEQIQRALAARRWGRFDVTLTGHSRWLGVIAALMNARSRLTGIATGDQAMFMTRAAFAAAGGFPEQPLMEDIALSGRLKRIGRPACLKRRVRVSGRRWERHGVWPTVWLMWRLRLRYRLGASPEKLAREYTRQEHANAQ</sequence>
<reference evidence="8" key="1">
    <citation type="journal article" date="2019" name="Int. J. Syst. Evol. Microbiol.">
        <title>The Global Catalogue of Microorganisms (GCM) 10K type strain sequencing project: providing services to taxonomists for standard genome sequencing and annotation.</title>
        <authorList>
            <consortium name="The Broad Institute Genomics Platform"/>
            <consortium name="The Broad Institute Genome Sequencing Center for Infectious Disease"/>
            <person name="Wu L."/>
            <person name="Ma J."/>
        </authorList>
    </citation>
    <scope>NUCLEOTIDE SEQUENCE [LARGE SCALE GENOMIC DNA]</scope>
    <source>
        <strain evidence="8">JCM 16914</strain>
    </source>
</reference>
<dbReference type="EMBL" id="BAAAZT010000077">
    <property type="protein sequence ID" value="GAA3910953.1"/>
    <property type="molecule type" value="Genomic_DNA"/>
</dbReference>
<evidence type="ECO:0000313" key="7">
    <source>
        <dbReference type="EMBL" id="GAA3910953.1"/>
    </source>
</evidence>
<dbReference type="SUPFAM" id="SSF53448">
    <property type="entry name" value="Nucleotide-diphospho-sugar transferases"/>
    <property type="match status" value="1"/>
</dbReference>
<dbReference type="Pfam" id="PF00535">
    <property type="entry name" value="Glycos_transf_2"/>
    <property type="match status" value="1"/>
</dbReference>
<evidence type="ECO:0000256" key="2">
    <source>
        <dbReference type="ARBA" id="ARBA00022475"/>
    </source>
</evidence>
<protein>
    <submittedName>
        <fullName evidence="7">TIGR04283 family arsenosugar biosynthesis glycosyltransferase</fullName>
    </submittedName>
</protein>
<evidence type="ECO:0000313" key="8">
    <source>
        <dbReference type="Proteomes" id="UP001500133"/>
    </source>
</evidence>
<evidence type="ECO:0000256" key="4">
    <source>
        <dbReference type="ARBA" id="ARBA00022679"/>
    </source>
</evidence>
<keyword evidence="8" id="KW-1185">Reference proteome</keyword>
<dbReference type="Gene3D" id="3.90.550.10">
    <property type="entry name" value="Spore Coat Polysaccharide Biosynthesis Protein SpsA, Chain A"/>
    <property type="match status" value="1"/>
</dbReference>
<dbReference type="InterPro" id="IPR001173">
    <property type="entry name" value="Glyco_trans_2-like"/>
</dbReference>
<dbReference type="Proteomes" id="UP001500133">
    <property type="component" value="Unassembled WGS sequence"/>
</dbReference>
<evidence type="ECO:0000256" key="5">
    <source>
        <dbReference type="ARBA" id="ARBA00023136"/>
    </source>
</evidence>
<keyword evidence="3" id="KW-0328">Glycosyltransferase</keyword>
<keyword evidence="5" id="KW-0472">Membrane</keyword>
<keyword evidence="2" id="KW-1003">Cell membrane</keyword>
<dbReference type="NCBIfam" id="TIGR04283">
    <property type="entry name" value="glyco_like_mftF"/>
    <property type="match status" value="1"/>
</dbReference>
<evidence type="ECO:0000256" key="3">
    <source>
        <dbReference type="ARBA" id="ARBA00022676"/>
    </source>
</evidence>
<comment type="subcellular location">
    <subcellularLocation>
        <location evidence="1">Cell membrane</location>
    </subcellularLocation>
</comment>
<dbReference type="InterPro" id="IPR029044">
    <property type="entry name" value="Nucleotide-diphossugar_trans"/>
</dbReference>
<proteinExistence type="predicted"/>
<dbReference type="PANTHER" id="PTHR43646:SF2">
    <property type="entry name" value="GLYCOSYLTRANSFERASE 2-LIKE DOMAIN-CONTAINING PROTEIN"/>
    <property type="match status" value="1"/>
</dbReference>
<dbReference type="RefSeq" id="WP_344705051.1">
    <property type="nucleotide sequence ID" value="NZ_BAAAZT010000077.1"/>
</dbReference>
<dbReference type="InterPro" id="IPR026461">
    <property type="entry name" value="Trfase_2_rSAM/seldom_assoc"/>
</dbReference>